<dbReference type="InterPro" id="IPR029063">
    <property type="entry name" value="SAM-dependent_MTases_sf"/>
</dbReference>
<dbReference type="GO" id="GO:0032259">
    <property type="term" value="P:methylation"/>
    <property type="evidence" value="ECO:0007669"/>
    <property type="project" value="UniProtKB-KW"/>
</dbReference>
<dbReference type="PANTHER" id="PTHR33841:SF1">
    <property type="entry name" value="DNA METHYLTRANSFERASE A"/>
    <property type="match status" value="1"/>
</dbReference>
<gene>
    <name evidence="8" type="ORF">ACFY35_12960</name>
</gene>
<dbReference type="EC" id="2.1.1.72" evidence="1"/>
<evidence type="ECO:0000256" key="2">
    <source>
        <dbReference type="ARBA" id="ARBA00022603"/>
    </source>
</evidence>
<protein>
    <recommendedName>
        <fullName evidence="1">site-specific DNA-methyltransferase (adenine-specific)</fullName>
        <ecNumber evidence="1">2.1.1.72</ecNumber>
    </recommendedName>
</protein>
<dbReference type="InterPro" id="IPR046820">
    <property type="entry name" value="MmeI_TRD"/>
</dbReference>
<dbReference type="EMBL" id="JBIAZU010000002">
    <property type="protein sequence ID" value="MFF5290350.1"/>
    <property type="molecule type" value="Genomic_DNA"/>
</dbReference>
<dbReference type="InterPro" id="IPR011639">
    <property type="entry name" value="MethylTrfase_TaqI-like_dom"/>
</dbReference>
<dbReference type="Pfam" id="PF20466">
    <property type="entry name" value="MmeI_TRD"/>
    <property type="match status" value="1"/>
</dbReference>
<dbReference type="InterPro" id="IPR050953">
    <property type="entry name" value="N4_N6_ade-DNA_methylase"/>
</dbReference>
<keyword evidence="2 8" id="KW-0489">Methyltransferase</keyword>
<evidence type="ECO:0000256" key="4">
    <source>
        <dbReference type="ARBA" id="ARBA00022691"/>
    </source>
</evidence>
<evidence type="ECO:0000313" key="9">
    <source>
        <dbReference type="Proteomes" id="UP001602245"/>
    </source>
</evidence>
<accession>A0ABW6WCV4</accession>
<feature type="domain" description="MmeI-like target recognition" evidence="7">
    <location>
        <begin position="508"/>
        <end position="692"/>
    </location>
</feature>
<proteinExistence type="predicted"/>
<evidence type="ECO:0000256" key="3">
    <source>
        <dbReference type="ARBA" id="ARBA00022679"/>
    </source>
</evidence>
<dbReference type="PROSITE" id="PS00092">
    <property type="entry name" value="N6_MTASE"/>
    <property type="match status" value="1"/>
</dbReference>
<evidence type="ECO:0000313" key="8">
    <source>
        <dbReference type="EMBL" id="MFF5290350.1"/>
    </source>
</evidence>
<dbReference type="RefSeq" id="WP_157295548.1">
    <property type="nucleotide sequence ID" value="NZ_JBIAZU010000002.1"/>
</dbReference>
<organism evidence="8 9">
    <name type="scientific">Paractinoplanes globisporus</name>
    <dbReference type="NCBI Taxonomy" id="113565"/>
    <lineage>
        <taxon>Bacteria</taxon>
        <taxon>Bacillati</taxon>
        <taxon>Actinomycetota</taxon>
        <taxon>Actinomycetes</taxon>
        <taxon>Micromonosporales</taxon>
        <taxon>Micromonosporaceae</taxon>
        <taxon>Paractinoplanes</taxon>
    </lineage>
</organism>
<dbReference type="PANTHER" id="PTHR33841">
    <property type="entry name" value="DNA METHYLTRANSFERASE YEEA-RELATED"/>
    <property type="match status" value="1"/>
</dbReference>
<comment type="caution">
    <text evidence="8">The sequence shown here is derived from an EMBL/GenBank/DDBJ whole genome shotgun (WGS) entry which is preliminary data.</text>
</comment>
<feature type="domain" description="Type II methyltransferase M.TaqI-like" evidence="6">
    <location>
        <begin position="236"/>
        <end position="425"/>
    </location>
</feature>
<reference evidence="8 9" key="1">
    <citation type="submission" date="2024-10" db="EMBL/GenBank/DDBJ databases">
        <title>The Natural Products Discovery Center: Release of the First 8490 Sequenced Strains for Exploring Actinobacteria Biosynthetic Diversity.</title>
        <authorList>
            <person name="Kalkreuter E."/>
            <person name="Kautsar S.A."/>
            <person name="Yang D."/>
            <person name="Bader C.D."/>
            <person name="Teijaro C.N."/>
            <person name="Fluegel L."/>
            <person name="Davis C.M."/>
            <person name="Simpson J.R."/>
            <person name="Lauterbach L."/>
            <person name="Steele A.D."/>
            <person name="Gui C."/>
            <person name="Meng S."/>
            <person name="Li G."/>
            <person name="Viehrig K."/>
            <person name="Ye F."/>
            <person name="Su P."/>
            <person name="Kiefer A.F."/>
            <person name="Nichols A."/>
            <person name="Cepeda A.J."/>
            <person name="Yan W."/>
            <person name="Fan B."/>
            <person name="Jiang Y."/>
            <person name="Adhikari A."/>
            <person name="Zheng C.-J."/>
            <person name="Schuster L."/>
            <person name="Cowan T.M."/>
            <person name="Smanski M.J."/>
            <person name="Chevrette M.G."/>
            <person name="De Carvalho L.P.S."/>
            <person name="Shen B."/>
        </authorList>
    </citation>
    <scope>NUCLEOTIDE SEQUENCE [LARGE SCALE GENOMIC DNA]</scope>
    <source>
        <strain evidence="8 9">NPDC000087</strain>
    </source>
</reference>
<evidence type="ECO:0000256" key="5">
    <source>
        <dbReference type="ARBA" id="ARBA00047942"/>
    </source>
</evidence>
<dbReference type="PRINTS" id="PR00507">
    <property type="entry name" value="N12N6MTFRASE"/>
</dbReference>
<name>A0ABW6WCV4_9ACTN</name>
<dbReference type="Gene3D" id="3.40.50.150">
    <property type="entry name" value="Vaccinia Virus protein VP39"/>
    <property type="match status" value="1"/>
</dbReference>
<evidence type="ECO:0000259" key="7">
    <source>
        <dbReference type="Pfam" id="PF20466"/>
    </source>
</evidence>
<keyword evidence="4" id="KW-0949">S-adenosyl-L-methionine</keyword>
<dbReference type="SUPFAM" id="SSF53335">
    <property type="entry name" value="S-adenosyl-L-methionine-dependent methyltransferases"/>
    <property type="match status" value="1"/>
</dbReference>
<evidence type="ECO:0000256" key="1">
    <source>
        <dbReference type="ARBA" id="ARBA00011900"/>
    </source>
</evidence>
<keyword evidence="9" id="KW-1185">Reference proteome</keyword>
<keyword evidence="3" id="KW-0808">Transferase</keyword>
<dbReference type="Pfam" id="PF07669">
    <property type="entry name" value="Eco57I"/>
    <property type="match status" value="1"/>
</dbReference>
<sequence length="799" mass="87254">MRRRPGEATPGVRVRRAAELLVGAFGRGEVEAAEAYRGAVVVLMRVVFLRLAAPRRLDEVSTWSQLMALFHAVHREHGGSLFGDDGLSWLPAEVDDETVVGLLRAAGDGLDVEEIGYAYESLLSFEAHRPAPGSLLVTESALRRATGTHYTPRELAEEIVEGALAPLVHHPGPVQTSDVTRWRLRPAAELLELRVADIAMGSGAFLVAAARYLSDRLHDVSEWPPDECRRRVVERCLYGVDLNPMAVEMARLSLWLIAGDSDRSFAFLDHRLVAGDSLLGVAGTSVPDRFRADLITGAALAGVKRATLRRVEAGGADVARESAARWLATGRPPGGFERRPLHWPLTFPEVFARGGFDAVIGNPPFLGGKRISGALGKAYREYLVTVVGHGVKGNADLIAYFLLRAHALLGPAGQTGLIGTNTLAQGDTREVGLDQLVAGGVTITRAVKSRRWPSRSAALDYCVVWTSRVPHAGPARAITSSLEPASRVSGTPRRLRGSAGIAFIGNFVNGIGFVLSPRERADLIADEPRAAEVVSEYLSGQDLNNRPDLTASRWIIDFRDWPLARAAGYPRCLARIERLVKPARDALPDAKRATREKWWQYEKLAPALRRAIGGLDRVVAISLVGKAVMPAMVPTGQVFSHMLGVFATDDPAMLALLSSSPHYWWAAGRASTLGTTLRYTPSDTFETFPLPAPTVRLRELGERLDRSRRELMLGRGWGLTATYNRVADPACQDGDVAGLRRVHREIDEAACRAYGWNDLDLGHGFHGNRYTIGPEARREVLDRLLELNLARHDVEHLLP</sequence>
<dbReference type="GO" id="GO:0008168">
    <property type="term" value="F:methyltransferase activity"/>
    <property type="evidence" value="ECO:0007669"/>
    <property type="project" value="UniProtKB-KW"/>
</dbReference>
<dbReference type="InterPro" id="IPR002052">
    <property type="entry name" value="DNA_methylase_N6_adenine_CS"/>
</dbReference>
<evidence type="ECO:0000259" key="6">
    <source>
        <dbReference type="Pfam" id="PF07669"/>
    </source>
</evidence>
<dbReference type="Proteomes" id="UP001602245">
    <property type="component" value="Unassembled WGS sequence"/>
</dbReference>
<comment type="catalytic activity">
    <reaction evidence="5">
        <text>a 2'-deoxyadenosine in DNA + S-adenosyl-L-methionine = an N(6)-methyl-2'-deoxyadenosine in DNA + S-adenosyl-L-homocysteine + H(+)</text>
        <dbReference type="Rhea" id="RHEA:15197"/>
        <dbReference type="Rhea" id="RHEA-COMP:12418"/>
        <dbReference type="Rhea" id="RHEA-COMP:12419"/>
        <dbReference type="ChEBI" id="CHEBI:15378"/>
        <dbReference type="ChEBI" id="CHEBI:57856"/>
        <dbReference type="ChEBI" id="CHEBI:59789"/>
        <dbReference type="ChEBI" id="CHEBI:90615"/>
        <dbReference type="ChEBI" id="CHEBI:90616"/>
        <dbReference type="EC" id="2.1.1.72"/>
    </reaction>
</comment>